<keyword evidence="3" id="KW-1185">Reference proteome</keyword>
<proteinExistence type="predicted"/>
<dbReference type="InterPro" id="IPR037523">
    <property type="entry name" value="VOC_core"/>
</dbReference>
<evidence type="ECO:0000313" key="2">
    <source>
        <dbReference type="EMBL" id="PRY68985.1"/>
    </source>
</evidence>
<dbReference type="InterPro" id="IPR052164">
    <property type="entry name" value="Anthracycline_SecMetBiosynth"/>
</dbReference>
<dbReference type="RefSeq" id="WP_106211194.1">
    <property type="nucleotide sequence ID" value="NZ_PVTL01000003.1"/>
</dbReference>
<name>A0A2T0VFK5_9MICO</name>
<dbReference type="AlphaFoldDB" id="A0A2T0VFK5"/>
<reference evidence="2 3" key="1">
    <citation type="submission" date="2018-03" db="EMBL/GenBank/DDBJ databases">
        <title>Genomic Encyclopedia of Type Strains, Phase III (KMG-III): the genomes of soil and plant-associated and newly described type strains.</title>
        <authorList>
            <person name="Whitman W."/>
        </authorList>
    </citation>
    <scope>NUCLEOTIDE SEQUENCE [LARGE SCALE GENOMIC DNA]</scope>
    <source>
        <strain evidence="2 3">CGMCC 1.12484</strain>
    </source>
</reference>
<dbReference type="OrthoDB" id="485032at2"/>
<organism evidence="2 3">
    <name type="scientific">Glaciihabitans tibetensis</name>
    <dbReference type="NCBI Taxonomy" id="1266600"/>
    <lineage>
        <taxon>Bacteria</taxon>
        <taxon>Bacillati</taxon>
        <taxon>Actinomycetota</taxon>
        <taxon>Actinomycetes</taxon>
        <taxon>Micrococcales</taxon>
        <taxon>Microbacteriaceae</taxon>
        <taxon>Glaciihabitans</taxon>
    </lineage>
</organism>
<accession>A0A2T0VFK5</accession>
<dbReference type="PANTHER" id="PTHR33993:SF2">
    <property type="entry name" value="VOC DOMAIN-CONTAINING PROTEIN"/>
    <property type="match status" value="1"/>
</dbReference>
<dbReference type="InterPro" id="IPR029068">
    <property type="entry name" value="Glyas_Bleomycin-R_OHBP_Dase"/>
</dbReference>
<dbReference type="Gene3D" id="3.10.180.10">
    <property type="entry name" value="2,3-Dihydroxybiphenyl 1,2-Dioxygenase, domain 1"/>
    <property type="match status" value="1"/>
</dbReference>
<evidence type="ECO:0000259" key="1">
    <source>
        <dbReference type="PROSITE" id="PS51819"/>
    </source>
</evidence>
<dbReference type="EMBL" id="PVTL01000003">
    <property type="protein sequence ID" value="PRY68985.1"/>
    <property type="molecule type" value="Genomic_DNA"/>
</dbReference>
<dbReference type="InterPro" id="IPR004360">
    <property type="entry name" value="Glyas_Fos-R_dOase_dom"/>
</dbReference>
<dbReference type="PROSITE" id="PS51819">
    <property type="entry name" value="VOC"/>
    <property type="match status" value="1"/>
</dbReference>
<protein>
    <submittedName>
        <fullName evidence="2">Putative enzyme related to lactoylglutathione lyase</fullName>
    </submittedName>
</protein>
<dbReference type="Proteomes" id="UP000237983">
    <property type="component" value="Unassembled WGS sequence"/>
</dbReference>
<dbReference type="PANTHER" id="PTHR33993">
    <property type="entry name" value="GLYOXALASE-RELATED"/>
    <property type="match status" value="1"/>
</dbReference>
<evidence type="ECO:0000313" key="3">
    <source>
        <dbReference type="Proteomes" id="UP000237983"/>
    </source>
</evidence>
<comment type="caution">
    <text evidence="2">The sequence shown here is derived from an EMBL/GenBank/DDBJ whole genome shotgun (WGS) entry which is preliminary data.</text>
</comment>
<dbReference type="Pfam" id="PF00903">
    <property type="entry name" value="Glyoxalase"/>
    <property type="match status" value="1"/>
</dbReference>
<dbReference type="GO" id="GO:0016829">
    <property type="term" value="F:lyase activity"/>
    <property type="evidence" value="ECO:0007669"/>
    <property type="project" value="UniProtKB-KW"/>
</dbReference>
<feature type="domain" description="VOC" evidence="1">
    <location>
        <begin position="4"/>
        <end position="115"/>
    </location>
</feature>
<gene>
    <name evidence="2" type="ORF">B0I08_103191</name>
</gene>
<dbReference type="SUPFAM" id="SSF54593">
    <property type="entry name" value="Glyoxalase/Bleomycin resistance protein/Dihydroxybiphenyl dioxygenase"/>
    <property type="match status" value="1"/>
</dbReference>
<sequence>MAAGIATIWVPVEDMDRALAFYRDTLGLDVKSTSSEWSELDANGLTIGLNARESASAASSGGAVITFQPDGTIEDELERLSARGVPIEGNISDHEWGRILPFKDTEGNDLQFYSPPQR</sequence>
<keyword evidence="2" id="KW-0456">Lyase</keyword>